<name>A0ABT7YWJ4_9ACTN</name>
<organism evidence="2 3">
    <name type="scientific">Glycomyces tritici</name>
    <dbReference type="NCBI Taxonomy" id="2665176"/>
    <lineage>
        <taxon>Bacteria</taxon>
        <taxon>Bacillati</taxon>
        <taxon>Actinomycetota</taxon>
        <taxon>Actinomycetes</taxon>
        <taxon>Glycomycetales</taxon>
        <taxon>Glycomycetaceae</taxon>
        <taxon>Glycomyces</taxon>
    </lineage>
</organism>
<keyword evidence="3" id="KW-1185">Reference proteome</keyword>
<proteinExistence type="predicted"/>
<comment type="caution">
    <text evidence="2">The sequence shown here is derived from an EMBL/GenBank/DDBJ whole genome shotgun (WGS) entry which is preliminary data.</text>
</comment>
<dbReference type="RefSeq" id="WP_289959580.1">
    <property type="nucleotide sequence ID" value="NZ_JAUEMJ010000011.1"/>
</dbReference>
<evidence type="ECO:0000313" key="2">
    <source>
        <dbReference type="EMBL" id="MDN3243020.1"/>
    </source>
</evidence>
<evidence type="ECO:0000256" key="1">
    <source>
        <dbReference type="SAM" id="MobiDB-lite"/>
    </source>
</evidence>
<gene>
    <name evidence="2" type="ORF">QWI33_25085</name>
</gene>
<feature type="region of interest" description="Disordered" evidence="1">
    <location>
        <begin position="61"/>
        <end position="85"/>
    </location>
</feature>
<sequence length="85" mass="8974">MSSIDEVASAVAARSDEARQLAVGIARTKEEHDKLTAAITAASLEPKAEVAGAIAMTSKRLRSAPGRSPMRSTSFALASKRSRLY</sequence>
<dbReference type="EMBL" id="JAUEMJ010000011">
    <property type="protein sequence ID" value="MDN3243020.1"/>
    <property type="molecule type" value="Genomic_DNA"/>
</dbReference>
<accession>A0ABT7YWJ4</accession>
<reference evidence="2" key="1">
    <citation type="submission" date="2023-06" db="EMBL/GenBank/DDBJ databases">
        <title>Gycomyces niveus sp.nov., a novel actinomycete isolated from soil in Shouguang.</title>
        <authorList>
            <person name="Yang X."/>
            <person name="Zhao J."/>
        </authorList>
    </citation>
    <scope>NUCLEOTIDE SEQUENCE</scope>
    <source>
        <strain evidence="2">NEAU C2</strain>
    </source>
</reference>
<dbReference type="Proteomes" id="UP001171902">
    <property type="component" value="Unassembled WGS sequence"/>
</dbReference>
<protein>
    <submittedName>
        <fullName evidence="2">Uncharacterized protein</fullName>
    </submittedName>
</protein>
<evidence type="ECO:0000313" key="3">
    <source>
        <dbReference type="Proteomes" id="UP001171902"/>
    </source>
</evidence>